<accession>A0A0M6YCA1</accession>
<evidence type="ECO:0000313" key="2">
    <source>
        <dbReference type="Proteomes" id="UP000048926"/>
    </source>
</evidence>
<organism evidence="1 2">
    <name type="scientific">Roseibium aggregatum</name>
    <dbReference type="NCBI Taxonomy" id="187304"/>
    <lineage>
        <taxon>Bacteria</taxon>
        <taxon>Pseudomonadati</taxon>
        <taxon>Pseudomonadota</taxon>
        <taxon>Alphaproteobacteria</taxon>
        <taxon>Hyphomicrobiales</taxon>
        <taxon>Stappiaceae</taxon>
        <taxon>Roseibium</taxon>
    </lineage>
</organism>
<dbReference type="AlphaFoldDB" id="A0A0M6YCA1"/>
<reference evidence="2" key="1">
    <citation type="submission" date="2015-07" db="EMBL/GenBank/DDBJ databases">
        <authorList>
            <person name="Rodrigo-Torres Lidia"/>
            <person name="Arahal R.David."/>
        </authorList>
    </citation>
    <scope>NUCLEOTIDE SEQUENCE [LARGE SCALE GENOMIC DNA]</scope>
    <source>
        <strain evidence="2">CECT 4801</strain>
    </source>
</reference>
<name>A0A0M6YCA1_9HYPH</name>
<dbReference type="Proteomes" id="UP000048926">
    <property type="component" value="Unassembled WGS sequence"/>
</dbReference>
<proteinExistence type="predicted"/>
<dbReference type="EMBL" id="CXST01000018">
    <property type="protein sequence ID" value="CTQ47722.1"/>
    <property type="molecule type" value="Genomic_DNA"/>
</dbReference>
<dbReference type="RefSeq" id="WP_145904092.1">
    <property type="nucleotide sequence ID" value="NZ_CXST01000018.1"/>
</dbReference>
<evidence type="ECO:0000313" key="1">
    <source>
        <dbReference type="EMBL" id="CTQ47722.1"/>
    </source>
</evidence>
<gene>
    <name evidence="1" type="ORF">LAL4801_06191</name>
</gene>
<sequence length="143" mass="16284">MRTTADRLHDRIQTHLLSERGLVYPFPQSFQETFDIVMSRYRDVDAELKANGSVDPAEAPWPFASPQEFHALMTENPDMRKVIPDVAKTREAQDALFEGVLWSEVPEWAKSTEAYQKQFGQKSPDPDHHISFGFAYGQKSALG</sequence>
<protein>
    <submittedName>
        <fullName evidence="1">Uncharacterized protein</fullName>
    </submittedName>
</protein>
<keyword evidence="2" id="KW-1185">Reference proteome</keyword>